<dbReference type="Proteomes" id="UP000284395">
    <property type="component" value="Unassembled WGS sequence"/>
</dbReference>
<dbReference type="GO" id="GO:0016747">
    <property type="term" value="F:acyltransferase activity, transferring groups other than amino-acyl groups"/>
    <property type="evidence" value="ECO:0007669"/>
    <property type="project" value="InterPro"/>
</dbReference>
<proteinExistence type="predicted"/>
<evidence type="ECO:0000313" key="4">
    <source>
        <dbReference type="EMBL" id="RKF21838.1"/>
    </source>
</evidence>
<dbReference type="PANTHER" id="PTHR43420">
    <property type="entry name" value="ACETYLTRANSFERASE"/>
    <property type="match status" value="1"/>
</dbReference>
<evidence type="ECO:0000259" key="3">
    <source>
        <dbReference type="PROSITE" id="PS51186"/>
    </source>
</evidence>
<evidence type="ECO:0000256" key="1">
    <source>
        <dbReference type="ARBA" id="ARBA00022679"/>
    </source>
</evidence>
<gene>
    <name evidence="4" type="ORF">D6851_07410</name>
</gene>
<dbReference type="OrthoDB" id="9804026at2"/>
<dbReference type="AlphaFoldDB" id="A0A420EMD1"/>
<keyword evidence="2" id="KW-0012">Acyltransferase</keyword>
<organism evidence="4 5">
    <name type="scientific">Altericroceibacterium spongiae</name>
    <dbReference type="NCBI Taxonomy" id="2320269"/>
    <lineage>
        <taxon>Bacteria</taxon>
        <taxon>Pseudomonadati</taxon>
        <taxon>Pseudomonadota</taxon>
        <taxon>Alphaproteobacteria</taxon>
        <taxon>Sphingomonadales</taxon>
        <taxon>Erythrobacteraceae</taxon>
        <taxon>Altericroceibacterium</taxon>
    </lineage>
</organism>
<dbReference type="InterPro" id="IPR016181">
    <property type="entry name" value="Acyl_CoA_acyltransferase"/>
</dbReference>
<keyword evidence="5" id="KW-1185">Reference proteome</keyword>
<dbReference type="SUPFAM" id="SSF55729">
    <property type="entry name" value="Acyl-CoA N-acyltransferases (Nat)"/>
    <property type="match status" value="1"/>
</dbReference>
<name>A0A420EMD1_9SPHN</name>
<feature type="domain" description="N-acetyltransferase" evidence="3">
    <location>
        <begin position="1"/>
        <end position="144"/>
    </location>
</feature>
<dbReference type="PANTHER" id="PTHR43420:SF44">
    <property type="entry name" value="ACETYLTRANSFERASE YPEA"/>
    <property type="match status" value="1"/>
</dbReference>
<dbReference type="EMBL" id="RAPF01000003">
    <property type="protein sequence ID" value="RKF21838.1"/>
    <property type="molecule type" value="Genomic_DNA"/>
</dbReference>
<dbReference type="CDD" id="cd04301">
    <property type="entry name" value="NAT_SF"/>
    <property type="match status" value="1"/>
</dbReference>
<comment type="caution">
    <text evidence="4">The sequence shown here is derived from an EMBL/GenBank/DDBJ whole genome shotgun (WGS) entry which is preliminary data.</text>
</comment>
<dbReference type="InterPro" id="IPR000182">
    <property type="entry name" value="GNAT_dom"/>
</dbReference>
<reference evidence="4 5" key="1">
    <citation type="submission" date="2018-09" db="EMBL/GenBank/DDBJ databases">
        <title>Altererythrobacter spongiae sp. nov., isolated from a marine sponge.</title>
        <authorList>
            <person name="Zhuang L."/>
            <person name="Luo L."/>
        </authorList>
    </citation>
    <scope>NUCLEOTIDE SEQUENCE [LARGE SCALE GENOMIC DNA]</scope>
    <source>
        <strain evidence="4 5">HN-Y73</strain>
    </source>
</reference>
<keyword evidence="1 4" id="KW-0808">Transferase</keyword>
<protein>
    <submittedName>
        <fullName evidence="4">GNAT family N-acetyltransferase</fullName>
    </submittedName>
</protein>
<evidence type="ECO:0000256" key="2">
    <source>
        <dbReference type="ARBA" id="ARBA00023315"/>
    </source>
</evidence>
<dbReference type="PROSITE" id="PS51186">
    <property type="entry name" value="GNAT"/>
    <property type="match status" value="1"/>
</dbReference>
<dbReference type="Pfam" id="PF13508">
    <property type="entry name" value="Acetyltransf_7"/>
    <property type="match status" value="1"/>
</dbReference>
<dbReference type="InterPro" id="IPR050680">
    <property type="entry name" value="YpeA/RimI_acetyltransf"/>
</dbReference>
<dbReference type="Gene3D" id="3.40.630.30">
    <property type="match status" value="1"/>
</dbReference>
<accession>A0A420EMD1</accession>
<sequence length="145" mass="16388">MDVMEVAFDPAFGEAWTRRQVSDSLLMPNTYYWIAGPDGREPGDSDPITGFAMSRCAVDEEELLLLAVHPDFRRCGIGRALLGRFIINCRERGINRVFLEMRDGNPAEKLYRACGFTQIGRRINYYRNTSAGPIDALTFSLNCID</sequence>
<evidence type="ECO:0000313" key="5">
    <source>
        <dbReference type="Proteomes" id="UP000284395"/>
    </source>
</evidence>